<dbReference type="InterPro" id="IPR032675">
    <property type="entry name" value="LRR_dom_sf"/>
</dbReference>
<dbReference type="Gene3D" id="3.80.10.10">
    <property type="entry name" value="Ribonuclease Inhibitor"/>
    <property type="match status" value="1"/>
</dbReference>
<dbReference type="HOGENOM" id="CLU_023633_0_0_1"/>
<dbReference type="STRING" id="686832.A0A0C3C9Q7"/>
<accession>A0A0C3C9Q7</accession>
<name>A0A0C3C9Q7_HEBCY</name>
<evidence type="ECO:0000313" key="2">
    <source>
        <dbReference type="EMBL" id="KIM45570.1"/>
    </source>
</evidence>
<protein>
    <recommendedName>
        <fullName evidence="4">F-box domain-containing protein</fullName>
    </recommendedName>
</protein>
<reference evidence="3" key="2">
    <citation type="submission" date="2015-01" db="EMBL/GenBank/DDBJ databases">
        <title>Evolutionary Origins and Diversification of the Mycorrhizal Mutualists.</title>
        <authorList>
            <consortium name="DOE Joint Genome Institute"/>
            <consortium name="Mycorrhizal Genomics Consortium"/>
            <person name="Kohler A."/>
            <person name="Kuo A."/>
            <person name="Nagy L.G."/>
            <person name="Floudas D."/>
            <person name="Copeland A."/>
            <person name="Barry K.W."/>
            <person name="Cichocki N."/>
            <person name="Veneault-Fourrey C."/>
            <person name="LaButti K."/>
            <person name="Lindquist E.A."/>
            <person name="Lipzen A."/>
            <person name="Lundell T."/>
            <person name="Morin E."/>
            <person name="Murat C."/>
            <person name="Riley R."/>
            <person name="Ohm R."/>
            <person name="Sun H."/>
            <person name="Tunlid A."/>
            <person name="Henrissat B."/>
            <person name="Grigoriev I.V."/>
            <person name="Hibbett D.S."/>
            <person name="Martin F."/>
        </authorList>
    </citation>
    <scope>NUCLEOTIDE SEQUENCE [LARGE SCALE GENOMIC DNA]</scope>
    <source>
        <strain evidence="3">h7</strain>
    </source>
</reference>
<reference evidence="2 3" key="1">
    <citation type="submission" date="2014-04" db="EMBL/GenBank/DDBJ databases">
        <authorList>
            <consortium name="DOE Joint Genome Institute"/>
            <person name="Kuo A."/>
            <person name="Gay G."/>
            <person name="Dore J."/>
            <person name="Kohler A."/>
            <person name="Nagy L.G."/>
            <person name="Floudas D."/>
            <person name="Copeland A."/>
            <person name="Barry K.W."/>
            <person name="Cichocki N."/>
            <person name="Veneault-Fourrey C."/>
            <person name="LaButti K."/>
            <person name="Lindquist E.A."/>
            <person name="Lipzen A."/>
            <person name="Lundell T."/>
            <person name="Morin E."/>
            <person name="Murat C."/>
            <person name="Sun H."/>
            <person name="Tunlid A."/>
            <person name="Henrissat B."/>
            <person name="Grigoriev I.V."/>
            <person name="Hibbett D.S."/>
            <person name="Martin F."/>
            <person name="Nordberg H.P."/>
            <person name="Cantor M.N."/>
            <person name="Hua S.X."/>
        </authorList>
    </citation>
    <scope>NUCLEOTIDE SEQUENCE [LARGE SCALE GENOMIC DNA]</scope>
    <source>
        <strain evidence="3">h7</strain>
    </source>
</reference>
<dbReference type="Proteomes" id="UP000053424">
    <property type="component" value="Unassembled WGS sequence"/>
</dbReference>
<feature type="coiled-coil region" evidence="1">
    <location>
        <begin position="56"/>
        <end position="90"/>
    </location>
</feature>
<organism evidence="2 3">
    <name type="scientific">Hebeloma cylindrosporum</name>
    <dbReference type="NCBI Taxonomy" id="76867"/>
    <lineage>
        <taxon>Eukaryota</taxon>
        <taxon>Fungi</taxon>
        <taxon>Dikarya</taxon>
        <taxon>Basidiomycota</taxon>
        <taxon>Agaricomycotina</taxon>
        <taxon>Agaricomycetes</taxon>
        <taxon>Agaricomycetidae</taxon>
        <taxon>Agaricales</taxon>
        <taxon>Agaricineae</taxon>
        <taxon>Hymenogastraceae</taxon>
        <taxon>Hebeloma</taxon>
    </lineage>
</organism>
<dbReference type="SUPFAM" id="SSF52047">
    <property type="entry name" value="RNI-like"/>
    <property type="match status" value="1"/>
</dbReference>
<keyword evidence="1" id="KW-0175">Coiled coil</keyword>
<gene>
    <name evidence="2" type="ORF">M413DRAFT_8721</name>
</gene>
<evidence type="ECO:0008006" key="4">
    <source>
        <dbReference type="Google" id="ProtNLM"/>
    </source>
</evidence>
<keyword evidence="3" id="KW-1185">Reference proteome</keyword>
<proteinExistence type="predicted"/>
<evidence type="ECO:0000256" key="1">
    <source>
        <dbReference type="SAM" id="Coils"/>
    </source>
</evidence>
<dbReference type="EMBL" id="KN831772">
    <property type="protein sequence ID" value="KIM45570.1"/>
    <property type="molecule type" value="Genomic_DNA"/>
</dbReference>
<dbReference type="OrthoDB" id="3365698at2759"/>
<sequence length="669" mass="75821">MKQPIAMAYYGIGFVEAHFCRSWEPEENLEACGRLLASFWEHVGLDDGDYHIDPEDNSVEKEKDFFAEQIRNAQEELKRLQKENVRKYGKTTSATPFPHLLRSNIAPSPLEFSTVSKAISDAEALRSSLTSQLIEKKASANLAGKAMTRRKIKRLEKFIAAHVGIVSAIRRVPPEIIQDIFEWLSAVLWEENRLGSKWALPFAYGHICSSWRGSALSVHSLWSLFPEIKKPKTLRGKERQLEYMTELLHRSQQAPIQFSFDFGHYEKGPYPIGDLLVRFSERWRAINIRGSACALRNYFSKVEGRIPNLENLVMTVLIFDAPSNALDMFQTAPKLRGVRLAGHNIGDIKLPSHQLTVFHTSPALSTPINTQNSLSQLTNAYHLKILIYDSSSPRVAHFEMISLPSLKRLNVRLYHPSPSILDFLTVPVLENLRVEDLQRVLDTALLRSIAEMASRSGNLPHLQELYIWSTAEMPEGLIDFLRLTPALTLLELPIPPPRDLLALASTDPDSGLPLITSLELCYFGATNTVASAPKIFSALKEFTDSRCDLLHDHFYPLRELRLTPNQDGNWWNAMAREFGYTGTDRDGFIRQSQLEPWQESNTSALLTTLKERLCDLVPGLSTGNPVLPNHLPKGHWFQNIQDLLDEIKNVEVDDGIDILLNVAPFTRWE</sequence>
<evidence type="ECO:0000313" key="3">
    <source>
        <dbReference type="Proteomes" id="UP000053424"/>
    </source>
</evidence>
<dbReference type="AlphaFoldDB" id="A0A0C3C9Q7"/>